<dbReference type="EMBL" id="CP000614">
    <property type="protein sequence ID" value="ABO55025.1"/>
    <property type="molecule type" value="Genomic_DNA"/>
</dbReference>
<dbReference type="Pfam" id="PF12796">
    <property type="entry name" value="Ank_2"/>
    <property type="match status" value="1"/>
</dbReference>
<proteinExistence type="predicted"/>
<dbReference type="InterPro" id="IPR036770">
    <property type="entry name" value="Ankyrin_rpt-contain_sf"/>
</dbReference>
<feature type="region of interest" description="Disordered" evidence="1">
    <location>
        <begin position="1"/>
        <end position="52"/>
    </location>
</feature>
<dbReference type="InterPro" id="IPR002110">
    <property type="entry name" value="Ankyrin_rpt"/>
</dbReference>
<feature type="compositionally biased region" description="Polar residues" evidence="1">
    <location>
        <begin position="40"/>
        <end position="52"/>
    </location>
</feature>
<dbReference type="Proteomes" id="UP000002287">
    <property type="component" value="Chromosome 1"/>
</dbReference>
<evidence type="ECO:0000313" key="3">
    <source>
        <dbReference type="Proteomes" id="UP000002287"/>
    </source>
</evidence>
<dbReference type="HOGENOM" id="CLU_833357_0_0_4"/>
<name>A4JFH2_BURVG</name>
<sequence length="333" mass="35677">MERAFQRSRSSGPGESPASPRDRCRRRPTHALPVTMPVPIQSSQDHAPTASTRPIRLSRLPELAVDPLGGLALAVMLNNPAEVSRWLASGADPRCAGSPEETLLMTAAKSGGDECLRLLLPLSDPSARDEDGWQALTWAIHHGSIACARVLLPLTDLSDRIPPLKISSGPPGRAFEDGGSHLDLALHMLRQSIVVRCGPDDIARRERVTQLVADASDQEVIDEAFARASVNGAPEDSERGLSWWQAADALALRASAAAVDRAVALLDQDKARSERKCHGGKKARLRALLPRIAAHVERQAIERAAASGSAAGTALPLAQNDERSHSTRRAARL</sequence>
<dbReference type="Gene3D" id="1.25.40.20">
    <property type="entry name" value="Ankyrin repeat-containing domain"/>
    <property type="match status" value="1"/>
</dbReference>
<protein>
    <submittedName>
        <fullName evidence="2">Uncharacterized protein</fullName>
    </submittedName>
</protein>
<accession>A4JFH2</accession>
<evidence type="ECO:0000256" key="1">
    <source>
        <dbReference type="SAM" id="MobiDB-lite"/>
    </source>
</evidence>
<evidence type="ECO:0000313" key="2">
    <source>
        <dbReference type="EMBL" id="ABO55025.1"/>
    </source>
</evidence>
<feature type="region of interest" description="Disordered" evidence="1">
    <location>
        <begin position="311"/>
        <end position="333"/>
    </location>
</feature>
<dbReference type="SUPFAM" id="SSF48403">
    <property type="entry name" value="Ankyrin repeat"/>
    <property type="match status" value="1"/>
</dbReference>
<organism evidence="2 3">
    <name type="scientific">Burkholderia vietnamiensis (strain G4 / LMG 22486)</name>
    <name type="common">Burkholderia cepacia (strain R1808)</name>
    <dbReference type="NCBI Taxonomy" id="269482"/>
    <lineage>
        <taxon>Bacteria</taxon>
        <taxon>Pseudomonadati</taxon>
        <taxon>Pseudomonadota</taxon>
        <taxon>Betaproteobacteria</taxon>
        <taxon>Burkholderiales</taxon>
        <taxon>Burkholderiaceae</taxon>
        <taxon>Burkholderia</taxon>
        <taxon>Burkholderia cepacia complex</taxon>
    </lineage>
</organism>
<dbReference type="AlphaFoldDB" id="A4JFH2"/>
<dbReference type="KEGG" id="bvi:Bcep1808_2023"/>
<reference evidence="3" key="1">
    <citation type="submission" date="2007-03" db="EMBL/GenBank/DDBJ databases">
        <title>Complete sequence of chromosome 1 of Burkholderia vietnamiensis G4.</title>
        <authorList>
            <consortium name="US DOE Joint Genome Institute"/>
            <person name="Copeland A."/>
            <person name="Lucas S."/>
            <person name="Lapidus A."/>
            <person name="Barry K."/>
            <person name="Detter J.C."/>
            <person name="Glavina del Rio T."/>
            <person name="Hammon N."/>
            <person name="Israni S."/>
            <person name="Dalin E."/>
            <person name="Tice H."/>
            <person name="Pitluck S."/>
            <person name="Chain P."/>
            <person name="Malfatti S."/>
            <person name="Shin M."/>
            <person name="Vergez L."/>
            <person name="Schmutz J."/>
            <person name="Larimer F."/>
            <person name="Land M."/>
            <person name="Hauser L."/>
            <person name="Kyrpides N."/>
            <person name="Tiedje J."/>
            <person name="Richardson P."/>
        </authorList>
    </citation>
    <scope>NUCLEOTIDE SEQUENCE [LARGE SCALE GENOMIC DNA]</scope>
    <source>
        <strain evidence="3">G4 / LMG 22486</strain>
    </source>
</reference>
<gene>
    <name evidence="2" type="ordered locus">Bcep1808_2023</name>
</gene>